<proteinExistence type="predicted"/>
<organism evidence="1 2">
    <name type="scientific">Devosia aurantiaca</name>
    <dbReference type="NCBI Taxonomy" id="2714858"/>
    <lineage>
        <taxon>Bacteria</taxon>
        <taxon>Pseudomonadati</taxon>
        <taxon>Pseudomonadota</taxon>
        <taxon>Alphaproteobacteria</taxon>
        <taxon>Hyphomicrobiales</taxon>
        <taxon>Devosiaceae</taxon>
        <taxon>Devosia</taxon>
    </lineage>
</organism>
<keyword evidence="2" id="KW-1185">Reference proteome</keyword>
<name>A0A6M1SE61_9HYPH</name>
<dbReference type="Proteomes" id="UP000474802">
    <property type="component" value="Unassembled WGS sequence"/>
</dbReference>
<sequence length="184" mass="20162">MDAARYTDIVARRRAFSWPGYRSYADAGLDGDWVTPFHLSCKSLIGPVLLTYNFLDSPTALRENAVLHRQGYLPDMPFNRVLDLALAQAGKTRNDIYVTHAFHLLANSRSERIATAAVDASFDAVARHELLDRPIIALGQEAARQCRRHALPHLAVPHLSARGTSFAARAAALAAALQITCQSA</sequence>
<comment type="caution">
    <text evidence="1">The sequence shown here is derived from an EMBL/GenBank/DDBJ whole genome shotgun (WGS) entry which is preliminary data.</text>
</comment>
<dbReference type="RefSeq" id="WP_164534379.1">
    <property type="nucleotide sequence ID" value="NZ_JAALFG010000002.1"/>
</dbReference>
<evidence type="ECO:0000313" key="2">
    <source>
        <dbReference type="Proteomes" id="UP000474802"/>
    </source>
</evidence>
<protein>
    <submittedName>
        <fullName evidence="1">Uncharacterized protein</fullName>
    </submittedName>
</protein>
<dbReference type="EMBL" id="JAALFG010000002">
    <property type="protein sequence ID" value="NGP18149.1"/>
    <property type="molecule type" value="Genomic_DNA"/>
</dbReference>
<dbReference type="AlphaFoldDB" id="A0A6M1SE61"/>
<accession>A0A6M1SE61</accession>
<gene>
    <name evidence="1" type="ORF">G5575_11185</name>
</gene>
<reference evidence="1 2" key="1">
    <citation type="submission" date="2020-02" db="EMBL/GenBank/DDBJ databases">
        <authorList>
            <person name="Khan S.A."/>
            <person name="Jeon C.O."/>
            <person name="Chun B.H."/>
        </authorList>
    </citation>
    <scope>NUCLEOTIDE SEQUENCE [LARGE SCALE GENOMIC DNA]</scope>
    <source>
        <strain evidence="1 2">H239</strain>
    </source>
</reference>
<reference evidence="1 2" key="2">
    <citation type="submission" date="2020-03" db="EMBL/GenBank/DDBJ databases">
        <title>Devosia chinhatensis sp. nov., isolated from a hexachlorocyclohexane (HCH) dump site in India.</title>
        <authorList>
            <person name="Kumar M."/>
            <person name="Lal R."/>
        </authorList>
    </citation>
    <scope>NUCLEOTIDE SEQUENCE [LARGE SCALE GENOMIC DNA]</scope>
    <source>
        <strain evidence="1 2">H239</strain>
    </source>
</reference>
<evidence type="ECO:0000313" key="1">
    <source>
        <dbReference type="EMBL" id="NGP18149.1"/>
    </source>
</evidence>